<dbReference type="PROSITE" id="PS00162">
    <property type="entry name" value="ALPHA_CA_1"/>
    <property type="match status" value="1"/>
</dbReference>
<dbReference type="InterPro" id="IPR036398">
    <property type="entry name" value="CA_dom_sf"/>
</dbReference>
<evidence type="ECO:0000256" key="6">
    <source>
        <dbReference type="RuleBase" id="RU367011"/>
    </source>
</evidence>
<dbReference type="CDD" id="cd03124">
    <property type="entry name" value="alpha_CA_prokaryotic_like"/>
    <property type="match status" value="1"/>
</dbReference>
<keyword evidence="6" id="KW-0732">Signal</keyword>
<keyword evidence="5 6" id="KW-0456">Lyase</keyword>
<dbReference type="GO" id="GO:0008270">
    <property type="term" value="F:zinc ion binding"/>
    <property type="evidence" value="ECO:0007669"/>
    <property type="project" value="UniProtKB-UniRule"/>
</dbReference>
<dbReference type="EC" id="4.2.1.1" evidence="2 6"/>
<dbReference type="Pfam" id="PF00194">
    <property type="entry name" value="Carb_anhydrase"/>
    <property type="match status" value="1"/>
</dbReference>
<protein>
    <recommendedName>
        <fullName evidence="2 6">Carbonic anhydrase</fullName>
        <ecNumber evidence="2 6">4.2.1.1</ecNumber>
    </recommendedName>
</protein>
<evidence type="ECO:0000313" key="9">
    <source>
        <dbReference type="Proteomes" id="UP001085076"/>
    </source>
</evidence>
<dbReference type="PANTHER" id="PTHR18952">
    <property type="entry name" value="CARBONIC ANHYDRASE"/>
    <property type="match status" value="1"/>
</dbReference>
<organism evidence="8 9">
    <name type="scientific">Dioscorea zingiberensis</name>
    <dbReference type="NCBI Taxonomy" id="325984"/>
    <lineage>
        <taxon>Eukaryota</taxon>
        <taxon>Viridiplantae</taxon>
        <taxon>Streptophyta</taxon>
        <taxon>Embryophyta</taxon>
        <taxon>Tracheophyta</taxon>
        <taxon>Spermatophyta</taxon>
        <taxon>Magnoliopsida</taxon>
        <taxon>Liliopsida</taxon>
        <taxon>Dioscoreales</taxon>
        <taxon>Dioscoreaceae</taxon>
        <taxon>Dioscorea</taxon>
    </lineage>
</organism>
<dbReference type="InterPro" id="IPR018338">
    <property type="entry name" value="Carbonic_anhydrase_a-class_CS"/>
</dbReference>
<dbReference type="InterPro" id="IPR023561">
    <property type="entry name" value="Carbonic_anhydrase_a-class"/>
</dbReference>
<evidence type="ECO:0000256" key="2">
    <source>
        <dbReference type="ARBA" id="ARBA00012925"/>
    </source>
</evidence>
<feature type="signal peptide" evidence="6">
    <location>
        <begin position="1"/>
        <end position="22"/>
    </location>
</feature>
<evidence type="ECO:0000256" key="5">
    <source>
        <dbReference type="ARBA" id="ARBA00023239"/>
    </source>
</evidence>
<comment type="cofactor">
    <cofactor evidence="1 6">
        <name>Zn(2+)</name>
        <dbReference type="ChEBI" id="CHEBI:29105"/>
    </cofactor>
</comment>
<dbReference type="Gene3D" id="3.10.200.10">
    <property type="entry name" value="Alpha carbonic anhydrase"/>
    <property type="match status" value="1"/>
</dbReference>
<keyword evidence="3 6" id="KW-0479">Metal-binding</keyword>
<comment type="function">
    <text evidence="6">Reversible hydration of carbon dioxide.</text>
</comment>
<evidence type="ECO:0000313" key="8">
    <source>
        <dbReference type="EMBL" id="KAJ0970357.1"/>
    </source>
</evidence>
<reference evidence="8" key="1">
    <citation type="submission" date="2021-03" db="EMBL/GenBank/DDBJ databases">
        <authorList>
            <person name="Li Z."/>
            <person name="Yang C."/>
        </authorList>
    </citation>
    <scope>NUCLEOTIDE SEQUENCE</scope>
    <source>
        <strain evidence="8">Dzin_1.0</strain>
        <tissue evidence="8">Leaf</tissue>
    </source>
</reference>
<accession>A0A9D5CBX1</accession>
<keyword evidence="4 6" id="KW-0862">Zinc</keyword>
<dbReference type="GO" id="GO:0004089">
    <property type="term" value="F:carbonate dehydratase activity"/>
    <property type="evidence" value="ECO:0007669"/>
    <property type="project" value="UniProtKB-UniRule"/>
</dbReference>
<evidence type="ECO:0000256" key="4">
    <source>
        <dbReference type="ARBA" id="ARBA00022833"/>
    </source>
</evidence>
<name>A0A9D5CBX1_9LILI</name>
<dbReference type="GO" id="GO:0006730">
    <property type="term" value="P:one-carbon metabolic process"/>
    <property type="evidence" value="ECO:0007669"/>
    <property type="project" value="TreeGrafter"/>
</dbReference>
<gene>
    <name evidence="8" type="ORF">J5N97_023234</name>
</gene>
<dbReference type="InterPro" id="IPR001148">
    <property type="entry name" value="CA_dom"/>
</dbReference>
<dbReference type="EMBL" id="JAGGNH010000006">
    <property type="protein sequence ID" value="KAJ0970357.1"/>
    <property type="molecule type" value="Genomic_DNA"/>
</dbReference>
<dbReference type="OrthoDB" id="429145at2759"/>
<evidence type="ECO:0000259" key="7">
    <source>
        <dbReference type="PROSITE" id="PS51144"/>
    </source>
</evidence>
<dbReference type="SUPFAM" id="SSF51069">
    <property type="entry name" value="Carbonic anhydrase"/>
    <property type="match status" value="1"/>
</dbReference>
<sequence>MKVVVFLSMLLVTQVLLTHSNASTEEEFSYLESSPKGPQHWGDLSKDWAACGNGLMQSPIDLAGEKVDKGLGKLNINYKAANATLMNRGHDIMLQWESDAGYLQIDATRYLLKQIHWHTPSEHQIDGTSYDLEAHMVHSSTDGKIAVVAILYKIGSSSDSFLDKLEEYIDESETNPTQNLGSVDPNYAITGGSLEYYRYMGSLTTPPCTEGVTWTIFNKIGTVSSEQVEELKDAVEEDAKKNARPLQKTNNRLIKLYNPDN</sequence>
<evidence type="ECO:0000256" key="1">
    <source>
        <dbReference type="ARBA" id="ARBA00001947"/>
    </source>
</evidence>
<reference evidence="8" key="2">
    <citation type="journal article" date="2022" name="Hortic Res">
        <title>The genome of Dioscorea zingiberensis sheds light on the biosynthesis, origin and evolution of the medicinally important diosgenin saponins.</title>
        <authorList>
            <person name="Li Y."/>
            <person name="Tan C."/>
            <person name="Li Z."/>
            <person name="Guo J."/>
            <person name="Li S."/>
            <person name="Chen X."/>
            <person name="Wang C."/>
            <person name="Dai X."/>
            <person name="Yang H."/>
            <person name="Song W."/>
            <person name="Hou L."/>
            <person name="Xu J."/>
            <person name="Tong Z."/>
            <person name="Xu A."/>
            <person name="Yuan X."/>
            <person name="Wang W."/>
            <person name="Yang Q."/>
            <person name="Chen L."/>
            <person name="Sun Z."/>
            <person name="Wang K."/>
            <person name="Pan B."/>
            <person name="Chen J."/>
            <person name="Bao Y."/>
            <person name="Liu F."/>
            <person name="Qi X."/>
            <person name="Gang D.R."/>
            <person name="Wen J."/>
            <person name="Li J."/>
        </authorList>
    </citation>
    <scope>NUCLEOTIDE SEQUENCE</scope>
    <source>
        <strain evidence="8">Dzin_1.0</strain>
    </source>
</reference>
<comment type="caution">
    <text evidence="8">The sequence shown here is derived from an EMBL/GenBank/DDBJ whole genome shotgun (WGS) entry which is preliminary data.</text>
</comment>
<feature type="domain" description="Alpha-carbonic anhydrase" evidence="7">
    <location>
        <begin position="26"/>
        <end position="258"/>
    </location>
</feature>
<comment type="catalytic activity">
    <reaction evidence="6">
        <text>hydrogencarbonate + H(+) = CO2 + H2O</text>
        <dbReference type="Rhea" id="RHEA:10748"/>
        <dbReference type="ChEBI" id="CHEBI:15377"/>
        <dbReference type="ChEBI" id="CHEBI:15378"/>
        <dbReference type="ChEBI" id="CHEBI:16526"/>
        <dbReference type="ChEBI" id="CHEBI:17544"/>
        <dbReference type="EC" id="4.2.1.1"/>
    </reaction>
</comment>
<feature type="chain" id="PRO_5039760443" description="Carbonic anhydrase" evidence="6">
    <location>
        <begin position="23"/>
        <end position="261"/>
    </location>
</feature>
<dbReference type="AlphaFoldDB" id="A0A9D5CBX1"/>
<dbReference type="PROSITE" id="PS51144">
    <property type="entry name" value="ALPHA_CA_2"/>
    <property type="match status" value="1"/>
</dbReference>
<comment type="similarity">
    <text evidence="6">Belongs to the alpha-carbonic anhydrase family.</text>
</comment>
<proteinExistence type="inferred from homology"/>
<keyword evidence="9" id="KW-1185">Reference proteome</keyword>
<dbReference type="InterPro" id="IPR041891">
    <property type="entry name" value="Alpha_CA_prokaryot-like"/>
</dbReference>
<dbReference type="Proteomes" id="UP001085076">
    <property type="component" value="Miscellaneous, Linkage group lg06"/>
</dbReference>
<evidence type="ECO:0000256" key="3">
    <source>
        <dbReference type="ARBA" id="ARBA00022723"/>
    </source>
</evidence>
<dbReference type="PANTHER" id="PTHR18952:SF262">
    <property type="entry name" value="CARBONIC ANHYDRASE"/>
    <property type="match status" value="1"/>
</dbReference>
<dbReference type="SMART" id="SM01057">
    <property type="entry name" value="Carb_anhydrase"/>
    <property type="match status" value="1"/>
</dbReference>